<dbReference type="STRING" id="398767.Glov_0395"/>
<dbReference type="NCBIfam" id="TIGR01845">
    <property type="entry name" value="outer_NodT"/>
    <property type="match status" value="1"/>
</dbReference>
<dbReference type="EMBL" id="CP001089">
    <property type="protein sequence ID" value="ACD94123.1"/>
    <property type="molecule type" value="Genomic_DNA"/>
</dbReference>
<evidence type="ECO:0000313" key="4">
    <source>
        <dbReference type="EMBL" id="ACD94123.1"/>
    </source>
</evidence>
<accession>B3E1N1</accession>
<dbReference type="InterPro" id="IPR010131">
    <property type="entry name" value="MdtP/NodT-like"/>
</dbReference>
<keyword evidence="2 4" id="KW-0449">Lipoprotein</keyword>
<dbReference type="SUPFAM" id="SSF56954">
    <property type="entry name" value="Outer membrane efflux proteins (OEP)"/>
    <property type="match status" value="1"/>
</dbReference>
<keyword evidence="2" id="KW-0472">Membrane</keyword>
<keyword evidence="2" id="KW-0812">Transmembrane</keyword>
<proteinExistence type="inferred from homology"/>
<name>B3E1N1_TRIL1</name>
<keyword evidence="5" id="KW-1185">Reference proteome</keyword>
<evidence type="ECO:0000256" key="2">
    <source>
        <dbReference type="RuleBase" id="RU362097"/>
    </source>
</evidence>
<dbReference type="Gene3D" id="2.20.200.10">
    <property type="entry name" value="Outer membrane efflux proteins (OEP)"/>
    <property type="match status" value="1"/>
</dbReference>
<dbReference type="KEGG" id="glo:Glov_0395"/>
<keyword evidence="2" id="KW-0564">Palmitate</keyword>
<dbReference type="PANTHER" id="PTHR30203:SF32">
    <property type="entry name" value="CATION EFFLUX SYSTEM PROTEIN CUSC"/>
    <property type="match status" value="1"/>
</dbReference>
<feature type="coiled-coil region" evidence="3">
    <location>
        <begin position="378"/>
        <end position="412"/>
    </location>
</feature>
<dbReference type="eggNOG" id="COG1538">
    <property type="taxonomic scope" value="Bacteria"/>
</dbReference>
<evidence type="ECO:0000256" key="1">
    <source>
        <dbReference type="ARBA" id="ARBA00007613"/>
    </source>
</evidence>
<organism evidence="4 5">
    <name type="scientific">Trichlorobacter lovleyi (strain ATCC BAA-1151 / DSM 17278 / SZ)</name>
    <name type="common">Geobacter lovleyi</name>
    <dbReference type="NCBI Taxonomy" id="398767"/>
    <lineage>
        <taxon>Bacteria</taxon>
        <taxon>Pseudomonadati</taxon>
        <taxon>Thermodesulfobacteriota</taxon>
        <taxon>Desulfuromonadia</taxon>
        <taxon>Geobacterales</taxon>
        <taxon>Geobacteraceae</taxon>
        <taxon>Trichlorobacter</taxon>
    </lineage>
</organism>
<reference evidence="4 5" key="1">
    <citation type="submission" date="2008-05" db="EMBL/GenBank/DDBJ databases">
        <title>Complete sequence of chromosome of Geobacter lovleyi SZ.</title>
        <authorList>
            <consortium name="US DOE Joint Genome Institute"/>
            <person name="Lucas S."/>
            <person name="Copeland A."/>
            <person name="Lapidus A."/>
            <person name="Glavina del Rio T."/>
            <person name="Dalin E."/>
            <person name="Tice H."/>
            <person name="Bruce D."/>
            <person name="Goodwin L."/>
            <person name="Pitluck S."/>
            <person name="Chertkov O."/>
            <person name="Meincke L."/>
            <person name="Brettin T."/>
            <person name="Detter J.C."/>
            <person name="Han C."/>
            <person name="Tapia R."/>
            <person name="Kuske C.R."/>
            <person name="Schmutz J."/>
            <person name="Larimer F."/>
            <person name="Land M."/>
            <person name="Hauser L."/>
            <person name="Kyrpides N."/>
            <person name="Mikhailova N."/>
            <person name="Sung Y."/>
            <person name="Fletcher K.E."/>
            <person name="Ritalahti K.M."/>
            <person name="Loeffler F.E."/>
            <person name="Richardson P."/>
        </authorList>
    </citation>
    <scope>NUCLEOTIDE SEQUENCE [LARGE SCALE GENOMIC DNA]</scope>
    <source>
        <strain evidence="5">ATCC BAA-1151 / DSM 17278 / SZ</strain>
    </source>
</reference>
<dbReference type="Gene3D" id="1.20.1600.10">
    <property type="entry name" value="Outer membrane efflux proteins (OEP)"/>
    <property type="match status" value="1"/>
</dbReference>
<sequence length="464" mass="51104">MKILSIVTYAFVLPICCFLAGCSGLLPRSQYTRPEVTLPRQWQATGVTGSAVATKRQWWRDYNDQTLSELIELALRSNNNLAAATIKVKRAQLSARLTNTNLTPTVSADLSSSLSRDLTTRSETKSSGATLSASYELDLWGKLASARDASKWEAEATEYDRQSTALALVGTVATNYWTIAYLNERIASVDASILNAERVLGLVEVKYQAGAVSALDKLQAQQTVASQKAQLTELWQQRTEARNALAILFNQAPEHTVPERQRLPEGALPQVQAGLPASLLGQRPDLQAAEQRLKKYLANVDTTRASYYPSFTLTGTLGRSSTSLVEVVKNPYAALGAGLVLPFIQWNTMRLHVETAQADYEEAVVNFRQTLYAALSDVENALAARKNYAEELKQLQDSLDLAKKAEQLAEVRYLTGSTDLQTWLDTQERRRDAERAFAVVRLAQLKNSMALYQVIGGTTALPVP</sequence>
<keyword evidence="2" id="KW-1134">Transmembrane beta strand</keyword>
<dbReference type="PROSITE" id="PS51257">
    <property type="entry name" value="PROKAR_LIPOPROTEIN"/>
    <property type="match status" value="1"/>
</dbReference>
<dbReference type="PANTHER" id="PTHR30203">
    <property type="entry name" value="OUTER MEMBRANE CATION EFFLUX PROTEIN"/>
    <property type="match status" value="1"/>
</dbReference>
<dbReference type="GO" id="GO:0005886">
    <property type="term" value="C:plasma membrane"/>
    <property type="evidence" value="ECO:0007669"/>
    <property type="project" value="UniProtKB-SubCell"/>
</dbReference>
<protein>
    <submittedName>
        <fullName evidence="4">RND efflux system, outer membrane lipoprotein, NodT family</fullName>
    </submittedName>
</protein>
<keyword evidence="3" id="KW-0175">Coiled coil</keyword>
<dbReference type="OrthoDB" id="9770517at2"/>
<dbReference type="RefSeq" id="WP_012468480.1">
    <property type="nucleotide sequence ID" value="NC_010814.1"/>
</dbReference>
<dbReference type="AlphaFoldDB" id="B3E1N1"/>
<comment type="similarity">
    <text evidence="1 2">Belongs to the outer membrane factor (OMF) (TC 1.B.17) family.</text>
</comment>
<gene>
    <name evidence="4" type="ordered locus">Glov_0395</name>
</gene>
<dbReference type="Proteomes" id="UP000002420">
    <property type="component" value="Chromosome"/>
</dbReference>
<evidence type="ECO:0000256" key="3">
    <source>
        <dbReference type="SAM" id="Coils"/>
    </source>
</evidence>
<dbReference type="Pfam" id="PF02321">
    <property type="entry name" value="OEP"/>
    <property type="match status" value="2"/>
</dbReference>
<comment type="subcellular location">
    <subcellularLocation>
        <location evidence="2">Cell membrane</location>
        <topology evidence="2">Lipid-anchor</topology>
    </subcellularLocation>
</comment>
<evidence type="ECO:0000313" key="5">
    <source>
        <dbReference type="Proteomes" id="UP000002420"/>
    </source>
</evidence>
<dbReference type="HOGENOM" id="CLU_012817_13_1_7"/>
<dbReference type="GO" id="GO:0015562">
    <property type="term" value="F:efflux transmembrane transporter activity"/>
    <property type="evidence" value="ECO:0007669"/>
    <property type="project" value="InterPro"/>
</dbReference>
<dbReference type="InterPro" id="IPR003423">
    <property type="entry name" value="OMP_efflux"/>
</dbReference>